<gene>
    <name evidence="1" type="ORF">AMON00008_LOCUS48758</name>
</gene>
<dbReference type="Gene3D" id="3.30.540.10">
    <property type="entry name" value="Fructose-1,6-Bisphosphatase, subunit A, domain 1"/>
    <property type="match status" value="1"/>
</dbReference>
<evidence type="ECO:0008006" key="2">
    <source>
        <dbReference type="Google" id="ProtNLM"/>
    </source>
</evidence>
<name>A0A7S4SDL9_9DINO</name>
<evidence type="ECO:0000313" key="1">
    <source>
        <dbReference type="EMBL" id="CAE4642501.1"/>
    </source>
</evidence>
<dbReference type="AlphaFoldDB" id="A0A7S4SDL9"/>
<reference evidence="1" key="1">
    <citation type="submission" date="2021-01" db="EMBL/GenBank/DDBJ databases">
        <authorList>
            <person name="Corre E."/>
            <person name="Pelletier E."/>
            <person name="Niang G."/>
            <person name="Scheremetjew M."/>
            <person name="Finn R."/>
            <person name="Kale V."/>
            <person name="Holt S."/>
            <person name="Cochrane G."/>
            <person name="Meng A."/>
            <person name="Brown T."/>
            <person name="Cohen L."/>
        </authorList>
    </citation>
    <scope>NUCLEOTIDE SEQUENCE</scope>
    <source>
        <strain evidence="1">CCMP3105</strain>
    </source>
</reference>
<sequence>MAERPYRLPLPVEALQEQFAILHTGVQAAALGSLEVGGAHEVDRETSADTIFAIDKHVDPVIEAFFKKWAQDIPMVVIAEGLDEGGCPGQLGEGVRLFGCDRLADAQMVVIVDPIDGTRGLMYDKRPAWMLCGVARNARWPARLSDIDFAFMGELPTSKQGLVDCWWAGRGRGAHGERRNLYTGASRPLRPAPSSAANFDKGFAMLSKFFPFGKPLLCEVEHKLLDSMGLVSGAAVVFDDQYICTGGQLAELIHGRDRFNADLRCWAYSTLGEPQGLCVHPYDLASVLVAEEAGVIVTDPQGRPLDGPLDCTTGLDWVGYANAQLRELTEPKLQAALAACTGPAAALRLDCGSSDQEALGHAVRAFRKLDASGSGLVKREMLVDAMAHLFTATRPCFTSEDLGTILQAAGIPDDPNIDYMKLLHWIFGK</sequence>
<dbReference type="EMBL" id="HBNR01068851">
    <property type="protein sequence ID" value="CAE4642501.1"/>
    <property type="molecule type" value="Transcribed_RNA"/>
</dbReference>
<organism evidence="1">
    <name type="scientific">Alexandrium monilatum</name>
    <dbReference type="NCBI Taxonomy" id="311494"/>
    <lineage>
        <taxon>Eukaryota</taxon>
        <taxon>Sar</taxon>
        <taxon>Alveolata</taxon>
        <taxon>Dinophyceae</taxon>
        <taxon>Gonyaulacales</taxon>
        <taxon>Pyrocystaceae</taxon>
        <taxon>Alexandrium</taxon>
    </lineage>
</organism>
<proteinExistence type="predicted"/>
<protein>
    <recommendedName>
        <fullName evidence="2">EF-hand domain-containing protein</fullName>
    </recommendedName>
</protein>
<accession>A0A7S4SDL9</accession>
<dbReference type="SUPFAM" id="SSF56655">
    <property type="entry name" value="Carbohydrate phosphatase"/>
    <property type="match status" value="1"/>
</dbReference>